<dbReference type="EMBL" id="JAKIJS010000001">
    <property type="protein sequence ID" value="MCF6138576.1"/>
    <property type="molecule type" value="Genomic_DNA"/>
</dbReference>
<dbReference type="Proteomes" id="UP001649381">
    <property type="component" value="Unassembled WGS sequence"/>
</dbReference>
<dbReference type="RefSeq" id="WP_236335678.1">
    <property type="nucleotide sequence ID" value="NZ_JAKIJS010000001.1"/>
</dbReference>
<dbReference type="InterPro" id="IPR013766">
    <property type="entry name" value="Thioredoxin_domain"/>
</dbReference>
<dbReference type="CDD" id="cd02947">
    <property type="entry name" value="TRX_family"/>
    <property type="match status" value="1"/>
</dbReference>
<dbReference type="InterPro" id="IPR036249">
    <property type="entry name" value="Thioredoxin-like_sf"/>
</dbReference>
<gene>
    <name evidence="2" type="ORF">L2716_12635</name>
</gene>
<dbReference type="Gene3D" id="3.40.30.10">
    <property type="entry name" value="Glutaredoxin"/>
    <property type="match status" value="1"/>
</dbReference>
<sequence>MIEEVNYEKVIRQRFTRQNTVVYFYTPLCGTCKLAKQMLEIAIVTLPNDKLPTIMACNLNHMPAIAREWELTSVPCLAFLKDGKVTEKVYSFQSVDNIYNKLWKFNINTQKNSG</sequence>
<feature type="domain" description="Thioredoxin" evidence="1">
    <location>
        <begin position="4"/>
        <end position="100"/>
    </location>
</feature>
<reference evidence="2 3" key="1">
    <citation type="submission" date="2022-01" db="EMBL/GenBank/DDBJ databases">
        <title>Alkalihalobacillus sp. EGI L200015, a novel bacterium isolated from a salt lake sediment.</title>
        <authorList>
            <person name="Gao L."/>
            <person name="Fang B.-Z."/>
            <person name="Li W.-J."/>
        </authorList>
    </citation>
    <scope>NUCLEOTIDE SEQUENCE [LARGE SCALE GENOMIC DNA]</scope>
    <source>
        <strain evidence="2 3">KCTC 12718</strain>
    </source>
</reference>
<dbReference type="SUPFAM" id="SSF52833">
    <property type="entry name" value="Thioredoxin-like"/>
    <property type="match status" value="1"/>
</dbReference>
<evidence type="ECO:0000313" key="3">
    <source>
        <dbReference type="Proteomes" id="UP001649381"/>
    </source>
</evidence>
<evidence type="ECO:0000313" key="2">
    <source>
        <dbReference type="EMBL" id="MCF6138576.1"/>
    </source>
</evidence>
<accession>A0ABS9H3R0</accession>
<name>A0ABS9H3R0_9BACL</name>
<protein>
    <submittedName>
        <fullName evidence="2">Thioredoxin family protein</fullName>
    </submittedName>
</protein>
<dbReference type="Pfam" id="PF00085">
    <property type="entry name" value="Thioredoxin"/>
    <property type="match status" value="1"/>
</dbReference>
<organism evidence="2 3">
    <name type="scientific">Pseudalkalibacillus berkeleyi</name>
    <dbReference type="NCBI Taxonomy" id="1069813"/>
    <lineage>
        <taxon>Bacteria</taxon>
        <taxon>Bacillati</taxon>
        <taxon>Bacillota</taxon>
        <taxon>Bacilli</taxon>
        <taxon>Bacillales</taxon>
        <taxon>Fictibacillaceae</taxon>
        <taxon>Pseudalkalibacillus</taxon>
    </lineage>
</organism>
<comment type="caution">
    <text evidence="2">The sequence shown here is derived from an EMBL/GenBank/DDBJ whole genome shotgun (WGS) entry which is preliminary data.</text>
</comment>
<proteinExistence type="predicted"/>
<evidence type="ECO:0000259" key="1">
    <source>
        <dbReference type="Pfam" id="PF00085"/>
    </source>
</evidence>
<keyword evidence="3" id="KW-1185">Reference proteome</keyword>